<name>A0A6S7BNV6_9BURK</name>
<dbReference type="InterPro" id="IPR007049">
    <property type="entry name" value="Carb-sel_porin_OprB"/>
</dbReference>
<comment type="similarity">
    <text evidence="1 2">Belongs to the OprB family.</text>
</comment>
<dbReference type="Gene3D" id="2.40.160.180">
    <property type="entry name" value="Carbohydrate-selective porin OprB"/>
    <property type="match status" value="1"/>
</dbReference>
<reference evidence="4 5" key="1">
    <citation type="submission" date="2020-04" db="EMBL/GenBank/DDBJ databases">
        <authorList>
            <person name="De Canck E."/>
        </authorList>
    </citation>
    <scope>NUCLEOTIDE SEQUENCE [LARGE SCALE GENOMIC DNA]</scope>
    <source>
        <strain evidence="4 5">LMG 28138</strain>
    </source>
</reference>
<dbReference type="InterPro" id="IPR038673">
    <property type="entry name" value="OprB_sf"/>
</dbReference>
<gene>
    <name evidence="4" type="ORF">LMG28138_05715</name>
</gene>
<evidence type="ECO:0000256" key="1">
    <source>
        <dbReference type="ARBA" id="ARBA00008769"/>
    </source>
</evidence>
<proteinExistence type="inferred from homology"/>
<keyword evidence="5" id="KW-1185">Reference proteome</keyword>
<sequence length="533" mass="56852">MHIERFLQVSRTYLCVSAHLRRRADRASSSTLGTRRVQVVIGRTHLPATFSRFKRSRVAAALAFTLAAGTMSAAYGQSATDAPPAASETPAAADAKPVQADPPPPAPTGFWDRSNLLGDMGGLRTLLGNHGVTFGLQETSEAYGNFTGGVRKGVSYDGLTQFNLAVDMGKAFGLQGGQFFVDGLQIHGHGISMANLNAVQFASGAEAEAGTRLWELWYQQSLGDKFDVKIGQQSLDQEFIISQYAATFVNSTFGWPGLPAADLPAGGPVYPLSSLGLRLRFKLSDSVTMLGGIFDGNPAPGTGDPQKLNSSGTNFNLHNGALMIGEVQYAINQPPSNSSGQQPSGLPGTYKLGFWYNNNPFADERLNQNGLPLAIVGGVPASHHGDYSVYAVADQMVWRPSPDSPKSIGVFARVMGARSDRNLFDFNIDAGVVMKAPFKGRDNDSVGLAVSYAQVSSSASAFDREMALTSPGYPVRSAETVIEATYQYQVAPWWILQADFQYFFNPGGGIPNPSTGGRIGNEAVAGLRTVITF</sequence>
<evidence type="ECO:0000313" key="5">
    <source>
        <dbReference type="Proteomes" id="UP000494115"/>
    </source>
</evidence>
<dbReference type="AlphaFoldDB" id="A0A6S7BNV6"/>
<dbReference type="EMBL" id="CADIKM010000075">
    <property type="protein sequence ID" value="CAB3805727.1"/>
    <property type="molecule type" value="Genomic_DNA"/>
</dbReference>
<dbReference type="GO" id="GO:0015288">
    <property type="term" value="F:porin activity"/>
    <property type="evidence" value="ECO:0007669"/>
    <property type="project" value="InterPro"/>
</dbReference>
<organism evidence="4 5">
    <name type="scientific">Pararobbsia alpina</name>
    <dbReference type="NCBI Taxonomy" id="621374"/>
    <lineage>
        <taxon>Bacteria</taxon>
        <taxon>Pseudomonadati</taxon>
        <taxon>Pseudomonadota</taxon>
        <taxon>Betaproteobacteria</taxon>
        <taxon>Burkholderiales</taxon>
        <taxon>Burkholderiaceae</taxon>
        <taxon>Pararobbsia</taxon>
    </lineage>
</organism>
<dbReference type="PANTHER" id="PTHR37944:SF1">
    <property type="entry name" value="PORIN B"/>
    <property type="match status" value="1"/>
</dbReference>
<accession>A0A6S7BNV6</accession>
<protein>
    <submittedName>
        <fullName evidence="4">Uncharacterized protein</fullName>
    </submittedName>
</protein>
<dbReference type="PANTHER" id="PTHR37944">
    <property type="entry name" value="PORIN B"/>
    <property type="match status" value="1"/>
</dbReference>
<evidence type="ECO:0000313" key="4">
    <source>
        <dbReference type="EMBL" id="CAB3805727.1"/>
    </source>
</evidence>
<feature type="region of interest" description="Disordered" evidence="3">
    <location>
        <begin position="77"/>
        <end position="113"/>
    </location>
</feature>
<evidence type="ECO:0000256" key="2">
    <source>
        <dbReference type="RuleBase" id="RU363072"/>
    </source>
</evidence>
<dbReference type="GO" id="GO:0008643">
    <property type="term" value="P:carbohydrate transport"/>
    <property type="evidence" value="ECO:0007669"/>
    <property type="project" value="InterPro"/>
</dbReference>
<dbReference type="InterPro" id="IPR052932">
    <property type="entry name" value="OprB_Porin"/>
</dbReference>
<dbReference type="GO" id="GO:0016020">
    <property type="term" value="C:membrane"/>
    <property type="evidence" value="ECO:0007669"/>
    <property type="project" value="InterPro"/>
</dbReference>
<dbReference type="Proteomes" id="UP000494115">
    <property type="component" value="Unassembled WGS sequence"/>
</dbReference>
<dbReference type="Pfam" id="PF04966">
    <property type="entry name" value="OprB"/>
    <property type="match status" value="1"/>
</dbReference>
<feature type="compositionally biased region" description="Low complexity" evidence="3">
    <location>
        <begin position="78"/>
        <end position="99"/>
    </location>
</feature>
<evidence type="ECO:0000256" key="3">
    <source>
        <dbReference type="SAM" id="MobiDB-lite"/>
    </source>
</evidence>